<evidence type="ECO:0000256" key="7">
    <source>
        <dbReference type="PROSITE-ProRule" id="PRU00703"/>
    </source>
</evidence>
<keyword evidence="3" id="KW-0677">Repeat</keyword>
<dbReference type="PANTHER" id="PTHR22777:SF17">
    <property type="entry name" value="UPF0053 PROTEIN SLL0260"/>
    <property type="match status" value="1"/>
</dbReference>
<dbReference type="EMBL" id="DTHS01000029">
    <property type="protein sequence ID" value="HHR48927.1"/>
    <property type="molecule type" value="Genomic_DNA"/>
</dbReference>
<evidence type="ECO:0000256" key="4">
    <source>
        <dbReference type="ARBA" id="ARBA00022989"/>
    </source>
</evidence>
<comment type="caution">
    <text evidence="10">The sequence shown here is derived from an EMBL/GenBank/DDBJ whole genome shotgun (WGS) entry which is preliminary data.</text>
</comment>
<dbReference type="Pfam" id="PF01595">
    <property type="entry name" value="CNNM"/>
    <property type="match status" value="1"/>
</dbReference>
<sequence>MEFLLATIFILFQGILSGTETAVIRANWLRLKLKAKEKGISEKKIKFLENKEKNLIITLVGTNIFIIFAADFYSSFFINNLGKGFVFLAIILSTSLSFFIGELFPKMLAGTYPENWLLISFPLYRFFYSLLGIISQPVYFLLKITFFPFIKKRKPFPLFRRNLLTYLESYKKTKFIAQQVLEAKNIKIKDIMIPLELTVALPYNANPYEILEVLKKYRFSRYPVYQGNKNNIIKVITLKDLLFLPELKYRPPLYVNENQGITEVFSEMRKKGEHLAVVVNRKNRVVGIVTLEDIIEEMVGEIRREG</sequence>
<reference evidence="10" key="1">
    <citation type="journal article" date="2020" name="mSystems">
        <title>Genome- and Community-Level Interaction Insights into Carbon Utilization and Element Cycling Functions of Hydrothermarchaeota in Hydrothermal Sediment.</title>
        <authorList>
            <person name="Zhou Z."/>
            <person name="Liu Y."/>
            <person name="Xu W."/>
            <person name="Pan J."/>
            <person name="Luo Z.H."/>
            <person name="Li M."/>
        </authorList>
    </citation>
    <scope>NUCLEOTIDE SEQUENCE [LARGE SCALE GENOMIC DNA]</scope>
    <source>
        <strain evidence="10">SpSt-791</strain>
    </source>
</reference>
<evidence type="ECO:0000256" key="3">
    <source>
        <dbReference type="ARBA" id="ARBA00022737"/>
    </source>
</evidence>
<evidence type="ECO:0000256" key="8">
    <source>
        <dbReference type="SAM" id="Phobius"/>
    </source>
</evidence>
<feature type="domain" description="CBS" evidence="9">
    <location>
        <begin position="248"/>
        <end position="305"/>
    </location>
</feature>
<evidence type="ECO:0000256" key="5">
    <source>
        <dbReference type="ARBA" id="ARBA00023122"/>
    </source>
</evidence>
<feature type="transmembrane region" description="Helical" evidence="8">
    <location>
        <begin position="124"/>
        <end position="150"/>
    </location>
</feature>
<accession>A0A7V5Y0K3</accession>
<keyword evidence="2 8" id="KW-0812">Transmembrane</keyword>
<evidence type="ECO:0000259" key="9">
    <source>
        <dbReference type="PROSITE" id="PS51371"/>
    </source>
</evidence>
<dbReference type="PANTHER" id="PTHR22777">
    <property type="entry name" value="HEMOLYSIN-RELATED"/>
    <property type="match status" value="1"/>
</dbReference>
<dbReference type="AlphaFoldDB" id="A0A7V5Y0K3"/>
<dbReference type="SUPFAM" id="SSF54631">
    <property type="entry name" value="CBS-domain pair"/>
    <property type="match status" value="1"/>
</dbReference>
<evidence type="ECO:0000256" key="6">
    <source>
        <dbReference type="ARBA" id="ARBA00023136"/>
    </source>
</evidence>
<keyword evidence="5 7" id="KW-0129">CBS domain</keyword>
<dbReference type="InterPro" id="IPR000644">
    <property type="entry name" value="CBS_dom"/>
</dbReference>
<dbReference type="PROSITE" id="PS51371">
    <property type="entry name" value="CBS"/>
    <property type="match status" value="1"/>
</dbReference>
<feature type="transmembrane region" description="Helical" evidence="8">
    <location>
        <begin position="85"/>
        <end position="104"/>
    </location>
</feature>
<dbReference type="GO" id="GO:0005886">
    <property type="term" value="C:plasma membrane"/>
    <property type="evidence" value="ECO:0007669"/>
    <property type="project" value="TreeGrafter"/>
</dbReference>
<dbReference type="Gene3D" id="3.10.580.10">
    <property type="entry name" value="CBS-domain"/>
    <property type="match status" value="1"/>
</dbReference>
<evidence type="ECO:0000313" key="10">
    <source>
        <dbReference type="EMBL" id="HHR48927.1"/>
    </source>
</evidence>
<gene>
    <name evidence="10" type="ORF">ENV79_04740</name>
</gene>
<evidence type="ECO:0000256" key="1">
    <source>
        <dbReference type="ARBA" id="ARBA00004141"/>
    </source>
</evidence>
<feature type="transmembrane region" description="Helical" evidence="8">
    <location>
        <begin position="55"/>
        <end position="73"/>
    </location>
</feature>
<evidence type="ECO:0000256" key="2">
    <source>
        <dbReference type="ARBA" id="ARBA00022692"/>
    </source>
</evidence>
<dbReference type="InterPro" id="IPR044751">
    <property type="entry name" value="Ion_transp-like_CBS"/>
</dbReference>
<name>A0A7V5Y0K3_UNCW3</name>
<dbReference type="CDD" id="cd04590">
    <property type="entry name" value="CBS_pair_CorC_HlyC_assoc"/>
    <property type="match status" value="1"/>
</dbReference>
<dbReference type="SMART" id="SM00116">
    <property type="entry name" value="CBS"/>
    <property type="match status" value="2"/>
</dbReference>
<keyword evidence="4 8" id="KW-1133">Transmembrane helix</keyword>
<organism evidence="10">
    <name type="scientific">candidate division WOR-3 bacterium</name>
    <dbReference type="NCBI Taxonomy" id="2052148"/>
    <lineage>
        <taxon>Bacteria</taxon>
        <taxon>Bacteria division WOR-3</taxon>
    </lineage>
</organism>
<dbReference type="Pfam" id="PF00571">
    <property type="entry name" value="CBS"/>
    <property type="match status" value="2"/>
</dbReference>
<dbReference type="InterPro" id="IPR046342">
    <property type="entry name" value="CBS_dom_sf"/>
</dbReference>
<protein>
    <submittedName>
        <fullName evidence="10">DUF21 domain-containing protein</fullName>
    </submittedName>
</protein>
<comment type="subcellular location">
    <subcellularLocation>
        <location evidence="1">Membrane</location>
        <topology evidence="1">Multi-pass membrane protein</topology>
    </subcellularLocation>
</comment>
<keyword evidence="6 8" id="KW-0472">Membrane</keyword>
<dbReference type="InterPro" id="IPR002550">
    <property type="entry name" value="CNNM"/>
</dbReference>
<proteinExistence type="predicted"/>